<dbReference type="PROSITE" id="PS00211">
    <property type="entry name" value="ABC_TRANSPORTER_1"/>
    <property type="match status" value="1"/>
</dbReference>
<dbReference type="PROSITE" id="PS50893">
    <property type="entry name" value="ABC_TRANSPORTER_2"/>
    <property type="match status" value="1"/>
</dbReference>
<keyword evidence="1" id="KW-0813">Transport</keyword>
<comment type="caution">
    <text evidence="3">The sequence shown here is derived from an EMBL/GenBank/DDBJ whole genome shotgun (WGS) entry which is preliminary data.</text>
</comment>
<keyword evidence="3" id="KW-0547">Nucleotide-binding</keyword>
<evidence type="ECO:0000313" key="3">
    <source>
        <dbReference type="EMBL" id="MBU5675734.1"/>
    </source>
</evidence>
<dbReference type="Proteomes" id="UP000779508">
    <property type="component" value="Unassembled WGS sequence"/>
</dbReference>
<accession>A0ABS6G084</accession>
<sequence length="338" mass="38525">MELELKNISVTLSNKKILKSINLKVENGEFISLLGASGCGKSTMLKTIAGIIKQSEGSILLGGNIADKIPAYRRRTVIVFQDFRLFPHMTVLENISFPLKMLCIHKSQRRKEAIELLKKVKLEGYEDRHVNKMSGGQMQRVALARALAAKPIVLLLDEPFSSLDINLRKDMRELVLKLQREYKITTILVTHDQEEALTMSDRIAFMHNGHIEQYDTPENIFKNPVNTIVADYFLEGAYIHGEIINNKFISDLFNFNINKENGKYKCLIRPLAVKVNKDDNSNFEVIEKVYQGDNYLLKLNNTSSNLGLESIVPDSVDIVEGDRVNIELEKDKLIFIRE</sequence>
<keyword evidence="4" id="KW-1185">Reference proteome</keyword>
<dbReference type="RefSeq" id="WP_216415188.1">
    <property type="nucleotide sequence ID" value="NZ_JAHLQK010000001.1"/>
</dbReference>
<dbReference type="InterPro" id="IPR003593">
    <property type="entry name" value="AAA+_ATPase"/>
</dbReference>
<evidence type="ECO:0000259" key="2">
    <source>
        <dbReference type="PROSITE" id="PS50893"/>
    </source>
</evidence>
<dbReference type="SMART" id="SM00382">
    <property type="entry name" value="AAA"/>
    <property type="match status" value="1"/>
</dbReference>
<dbReference type="Pfam" id="PF00005">
    <property type="entry name" value="ABC_tran"/>
    <property type="match status" value="1"/>
</dbReference>
<reference evidence="3 4" key="1">
    <citation type="submission" date="2021-06" db="EMBL/GenBank/DDBJ databases">
        <authorList>
            <person name="Sun Q."/>
            <person name="Li D."/>
        </authorList>
    </citation>
    <scope>NUCLEOTIDE SEQUENCE [LARGE SCALE GENOMIC DNA]</scope>
    <source>
        <strain evidence="3 4">MSJ-5</strain>
    </source>
</reference>
<organism evidence="3 4">
    <name type="scientific">Alkaliphilus flagellatus</name>
    <dbReference type="NCBI Taxonomy" id="2841507"/>
    <lineage>
        <taxon>Bacteria</taxon>
        <taxon>Bacillati</taxon>
        <taxon>Bacillota</taxon>
        <taxon>Clostridia</taxon>
        <taxon>Peptostreptococcales</taxon>
        <taxon>Natronincolaceae</taxon>
        <taxon>Alkaliphilus</taxon>
    </lineage>
</organism>
<dbReference type="InterPro" id="IPR017871">
    <property type="entry name" value="ABC_transporter-like_CS"/>
</dbReference>
<keyword evidence="3" id="KW-0067">ATP-binding</keyword>
<proteinExistence type="predicted"/>
<dbReference type="PANTHER" id="PTHR42781:SF4">
    <property type="entry name" value="SPERMIDINE_PUTRESCINE IMPORT ATP-BINDING PROTEIN POTA"/>
    <property type="match status" value="1"/>
</dbReference>
<dbReference type="InterPro" id="IPR003439">
    <property type="entry name" value="ABC_transporter-like_ATP-bd"/>
</dbReference>
<dbReference type="GO" id="GO:0005524">
    <property type="term" value="F:ATP binding"/>
    <property type="evidence" value="ECO:0007669"/>
    <property type="project" value="UniProtKB-KW"/>
</dbReference>
<evidence type="ECO:0000256" key="1">
    <source>
        <dbReference type="ARBA" id="ARBA00022448"/>
    </source>
</evidence>
<dbReference type="EMBL" id="JAHLQK010000001">
    <property type="protein sequence ID" value="MBU5675734.1"/>
    <property type="molecule type" value="Genomic_DNA"/>
</dbReference>
<feature type="domain" description="ABC transporter" evidence="2">
    <location>
        <begin position="3"/>
        <end position="233"/>
    </location>
</feature>
<gene>
    <name evidence="3" type="ORF">KQI88_04835</name>
</gene>
<dbReference type="InterPro" id="IPR050093">
    <property type="entry name" value="ABC_SmlMolc_Importer"/>
</dbReference>
<name>A0ABS6G084_9FIRM</name>
<dbReference type="PANTHER" id="PTHR42781">
    <property type="entry name" value="SPERMIDINE/PUTRESCINE IMPORT ATP-BINDING PROTEIN POTA"/>
    <property type="match status" value="1"/>
</dbReference>
<protein>
    <submittedName>
        <fullName evidence="3">ABC transporter ATP-binding protein</fullName>
    </submittedName>
</protein>
<evidence type="ECO:0000313" key="4">
    <source>
        <dbReference type="Proteomes" id="UP000779508"/>
    </source>
</evidence>